<evidence type="ECO:0000313" key="2">
    <source>
        <dbReference type="Proteomes" id="UP000216442"/>
    </source>
</evidence>
<sequence length="209" mass="21714">MLTYTSPTVKMLRGSNGLYRYQKHNLFLNSGAPVTQSITTLANATYQVLVTGSGTVTLTNAGTGVASAGSPVSFTASSGTLTCTVAGGPTTVQVVRTPVEAGYVATTAARLFDLPYEWDEFGNLLGILTEDQRVNLALWGSDLTNAVWVKTNITAAKTATGITGVANSATTLTATAANGTALQSITSASASRITYCWIKRRTGTGTVEM</sequence>
<gene>
    <name evidence="1" type="ORF">CIT26_13625</name>
</gene>
<comment type="caution">
    <text evidence="1">The sequence shown here is derived from an EMBL/GenBank/DDBJ whole genome shotgun (WGS) entry which is preliminary data.</text>
</comment>
<name>A0A271LQX2_9HYPH</name>
<dbReference type="AlphaFoldDB" id="A0A271LQX2"/>
<accession>A0A271LQX2</accession>
<organism evidence="1 2">
    <name type="scientific">Mesorhizobium temperatum</name>
    <dbReference type="NCBI Taxonomy" id="241416"/>
    <lineage>
        <taxon>Bacteria</taxon>
        <taxon>Pseudomonadati</taxon>
        <taxon>Pseudomonadota</taxon>
        <taxon>Alphaproteobacteria</taxon>
        <taxon>Hyphomicrobiales</taxon>
        <taxon>Phyllobacteriaceae</taxon>
        <taxon>Mesorhizobium</taxon>
    </lineage>
</organism>
<feature type="non-terminal residue" evidence="1">
    <location>
        <position position="209"/>
    </location>
</feature>
<dbReference type="EMBL" id="NPKJ01000041">
    <property type="protein sequence ID" value="PAQ09558.1"/>
    <property type="molecule type" value="Genomic_DNA"/>
</dbReference>
<keyword evidence="2" id="KW-1185">Reference proteome</keyword>
<proteinExistence type="predicted"/>
<reference evidence="1 2" key="1">
    <citation type="submission" date="2017-08" db="EMBL/GenBank/DDBJ databases">
        <title>Mesorhizobium wenxinae sp. nov., a novel rhizobial species isolated from root nodules of chickpea (Cicer arietinum L.).</title>
        <authorList>
            <person name="Zhang J."/>
        </authorList>
    </citation>
    <scope>NUCLEOTIDE SEQUENCE [LARGE SCALE GENOMIC DNA]</scope>
    <source>
        <strain evidence="1 2">SDW018</strain>
    </source>
</reference>
<dbReference type="Proteomes" id="UP000216442">
    <property type="component" value="Unassembled WGS sequence"/>
</dbReference>
<protein>
    <submittedName>
        <fullName evidence="1">Uncharacterized protein</fullName>
    </submittedName>
</protein>
<evidence type="ECO:0000313" key="1">
    <source>
        <dbReference type="EMBL" id="PAQ09558.1"/>
    </source>
</evidence>